<evidence type="ECO:0008006" key="3">
    <source>
        <dbReference type="Google" id="ProtNLM"/>
    </source>
</evidence>
<dbReference type="InterPro" id="IPR052550">
    <property type="entry name" value="Pyrimidine_5'-ntase_YjjG"/>
</dbReference>
<evidence type="ECO:0000313" key="1">
    <source>
        <dbReference type="EMBL" id="BDE06224.1"/>
    </source>
</evidence>
<dbReference type="InterPro" id="IPR023214">
    <property type="entry name" value="HAD_sf"/>
</dbReference>
<dbReference type="SUPFAM" id="SSF56784">
    <property type="entry name" value="HAD-like"/>
    <property type="match status" value="1"/>
</dbReference>
<organism evidence="1 2">
    <name type="scientific">Vulcanimicrobium alpinum</name>
    <dbReference type="NCBI Taxonomy" id="3016050"/>
    <lineage>
        <taxon>Bacteria</taxon>
        <taxon>Bacillati</taxon>
        <taxon>Vulcanimicrobiota</taxon>
        <taxon>Vulcanimicrobiia</taxon>
        <taxon>Vulcanimicrobiales</taxon>
        <taxon>Vulcanimicrobiaceae</taxon>
        <taxon>Vulcanimicrobium</taxon>
    </lineage>
</organism>
<dbReference type="InterPro" id="IPR036412">
    <property type="entry name" value="HAD-like_sf"/>
</dbReference>
<dbReference type="NCBIfam" id="TIGR01549">
    <property type="entry name" value="HAD-SF-IA-v1"/>
    <property type="match status" value="1"/>
</dbReference>
<dbReference type="Pfam" id="PF00702">
    <property type="entry name" value="Hydrolase"/>
    <property type="match status" value="1"/>
</dbReference>
<dbReference type="Proteomes" id="UP001317532">
    <property type="component" value="Chromosome"/>
</dbReference>
<evidence type="ECO:0000313" key="2">
    <source>
        <dbReference type="Proteomes" id="UP001317532"/>
    </source>
</evidence>
<dbReference type="RefSeq" id="WP_317997200.1">
    <property type="nucleotide sequence ID" value="NZ_AP025523.1"/>
</dbReference>
<sequence length="232" mass="24840">MSVAFGFDFDHTLGVDNGLERTGLVEYAAELGRPLDVQRDPEWIARLDALLTEFRNGRIARAEMLARFAAAIGAPPDALDGERWKAICIALVDRLVRPVDGAHDLLASLVDRGIPVAILTNGWTPLQQRKIARALPGFDDALPILVSDVVGASKPAAAAFEALVGALGVPRDAVWYVGDNPRTDVAGALGAGLRAVWFDWEGHPYPGDVPPPTLRIAALRELEDAAENTIAP</sequence>
<name>A0AAN2C9E9_UNVUL</name>
<dbReference type="Gene3D" id="1.20.120.1600">
    <property type="match status" value="1"/>
</dbReference>
<protein>
    <recommendedName>
        <fullName evidence="3">Haloacid dehalogenase</fullName>
    </recommendedName>
</protein>
<accession>A0AAN2C9E9</accession>
<proteinExistence type="predicted"/>
<dbReference type="KEGG" id="vab:WPS_15000"/>
<dbReference type="EMBL" id="AP025523">
    <property type="protein sequence ID" value="BDE06224.1"/>
    <property type="molecule type" value="Genomic_DNA"/>
</dbReference>
<gene>
    <name evidence="1" type="ORF">WPS_15000</name>
</gene>
<dbReference type="PANTHER" id="PTHR47478">
    <property type="match status" value="1"/>
</dbReference>
<dbReference type="InterPro" id="IPR006439">
    <property type="entry name" value="HAD-SF_hydro_IA"/>
</dbReference>
<dbReference type="AlphaFoldDB" id="A0AAN2C9E9"/>
<keyword evidence="2" id="KW-1185">Reference proteome</keyword>
<reference evidence="1 2" key="1">
    <citation type="journal article" date="2022" name="ISME Commun">
        <title>Vulcanimicrobium alpinus gen. nov. sp. nov., the first cultivated representative of the candidate phylum 'Eremiobacterota', is a metabolically versatile aerobic anoxygenic phototroph.</title>
        <authorList>
            <person name="Yabe S."/>
            <person name="Muto K."/>
            <person name="Abe K."/>
            <person name="Yokota A."/>
            <person name="Staudigel H."/>
            <person name="Tebo B.M."/>
        </authorList>
    </citation>
    <scope>NUCLEOTIDE SEQUENCE [LARGE SCALE GENOMIC DNA]</scope>
    <source>
        <strain evidence="1 2">WC8-2</strain>
    </source>
</reference>
<dbReference type="Gene3D" id="3.40.50.1000">
    <property type="entry name" value="HAD superfamily/HAD-like"/>
    <property type="match status" value="1"/>
</dbReference>
<dbReference type="PANTHER" id="PTHR47478:SF1">
    <property type="entry name" value="PYRIMIDINE 5'-NUCLEOTIDASE YJJG"/>
    <property type="match status" value="1"/>
</dbReference>